<dbReference type="InterPro" id="IPR010158">
    <property type="entry name" value="Amidase_Cbmase"/>
</dbReference>
<dbReference type="GO" id="GO:0016813">
    <property type="term" value="F:hydrolase activity, acting on carbon-nitrogen (but not peptide) bonds, in linear amidines"/>
    <property type="evidence" value="ECO:0007669"/>
    <property type="project" value="InterPro"/>
</dbReference>
<comment type="similarity">
    <text evidence="1">Belongs to the peptidase M20 family.</text>
</comment>
<keyword evidence="3" id="KW-0479">Metal-binding</keyword>
<dbReference type="SUPFAM" id="SSF55031">
    <property type="entry name" value="Bacterial exopeptidase dimerisation domain"/>
    <property type="match status" value="1"/>
</dbReference>
<dbReference type="NCBIfam" id="TIGR01879">
    <property type="entry name" value="hydantase"/>
    <property type="match status" value="1"/>
</dbReference>
<reference evidence="5" key="1">
    <citation type="submission" date="2022-10" db="EMBL/GenBank/DDBJ databases">
        <title>Description of Fervidibacillus gen. nov. in the family Fervidibacillaceae fam. nov. with two species, Fervidibacillus albus sp. nov., and Fervidibacillus halotolerans sp. nov., isolated from tidal flat sediments.</title>
        <authorList>
            <person name="Kwon K.K."/>
            <person name="Yang S.-H."/>
        </authorList>
    </citation>
    <scope>NUCLEOTIDE SEQUENCE</scope>
    <source>
        <strain evidence="5">JCM 19140</strain>
    </source>
</reference>
<name>A0AAE3IVC4_9BACI</name>
<evidence type="ECO:0000313" key="5">
    <source>
        <dbReference type="EMBL" id="MCU9614897.1"/>
    </source>
</evidence>
<feature type="binding site" evidence="3">
    <location>
        <position position="400"/>
    </location>
    <ligand>
        <name>Zn(2+)</name>
        <dbReference type="ChEBI" id="CHEBI:29105"/>
        <label>2</label>
    </ligand>
</feature>
<accession>A0AAE3IVC4</accession>
<dbReference type="PANTHER" id="PTHR32494">
    <property type="entry name" value="ALLANTOATE DEIMINASE-RELATED"/>
    <property type="match status" value="1"/>
</dbReference>
<dbReference type="SUPFAM" id="SSF53187">
    <property type="entry name" value="Zn-dependent exopeptidases"/>
    <property type="match status" value="1"/>
</dbReference>
<dbReference type="NCBIfam" id="NF006771">
    <property type="entry name" value="PRK09290.1-5"/>
    <property type="match status" value="1"/>
</dbReference>
<feature type="binding site" evidence="3">
    <location>
        <position position="108"/>
    </location>
    <ligand>
        <name>Zn(2+)</name>
        <dbReference type="ChEBI" id="CHEBI:29105"/>
        <label>1</label>
    </ligand>
</feature>
<sequence length="426" mass="46558">MTLLNKLLTDYDTTLDKFGISGKRLAERLYMLSEIGKTADGGSRRLGLSKEEKAAKDLVKSWMKEAGLNVTEDGAGNVFARLEGEDNALPAIWMGSHVDSVPNGGHLDGPLGVLAALEVMEAWKETGFRPKRSVEVVIFTDEEGSRFYSGLMGSRAVTGALDYHTQFERVDADGITFAQALEEYGSSKEKFIAAKRNMEEVAMFVEVHIEQGKQLEKANMPVGIVTGIAGPYVMEVHFTGVAGHAGNTPMNDRADALIAASEFICKVEPLPEKISETAVATVGKLFVKPNGVNVIPGKVELFVDIRDIAADSRDKLIKLVHEAANDVAEARGIQVTITEHLKVPPVPIRRELQEKLKNILEKHQVEPTYIPSGAGHDAMILGEKVPVAMIFARSKEGISHNPKEWTSLTDCVFAVHVLKDFIEENL</sequence>
<dbReference type="AlphaFoldDB" id="A0AAE3IVC4"/>
<evidence type="ECO:0000256" key="1">
    <source>
        <dbReference type="ARBA" id="ARBA00006153"/>
    </source>
</evidence>
<dbReference type="GO" id="GO:0046872">
    <property type="term" value="F:metal ion binding"/>
    <property type="evidence" value="ECO:0007669"/>
    <property type="project" value="UniProtKB-KW"/>
</dbReference>
<evidence type="ECO:0000259" key="4">
    <source>
        <dbReference type="Pfam" id="PF07687"/>
    </source>
</evidence>
<keyword evidence="6" id="KW-1185">Reference proteome</keyword>
<dbReference type="PIRSF" id="PIRSF001235">
    <property type="entry name" value="Amidase_carbamoylase"/>
    <property type="match status" value="1"/>
</dbReference>
<dbReference type="Gene3D" id="3.30.70.360">
    <property type="match status" value="1"/>
</dbReference>
<dbReference type="PANTHER" id="PTHR32494:SF5">
    <property type="entry name" value="ALLANTOATE AMIDOHYDROLASE"/>
    <property type="match status" value="1"/>
</dbReference>
<dbReference type="InterPro" id="IPR036264">
    <property type="entry name" value="Bact_exopeptidase_dim_dom"/>
</dbReference>
<keyword evidence="2 5" id="KW-0378">Hydrolase</keyword>
<comment type="cofactor">
    <cofactor evidence="3">
        <name>Zn(2+)</name>
        <dbReference type="ChEBI" id="CHEBI:29105"/>
    </cofactor>
    <text evidence="3">Binds 2 Zn(2+) ions per subunit.</text>
</comment>
<evidence type="ECO:0000313" key="6">
    <source>
        <dbReference type="Proteomes" id="UP001209318"/>
    </source>
</evidence>
<dbReference type="InterPro" id="IPR011650">
    <property type="entry name" value="Peptidase_M20_dimer"/>
</dbReference>
<protein>
    <submittedName>
        <fullName evidence="5">Zn-dependent hydrolase</fullName>
    </submittedName>
</protein>
<comment type="caution">
    <text evidence="5">The sequence shown here is derived from an EMBL/GenBank/DDBJ whole genome shotgun (WGS) entry which is preliminary data.</text>
</comment>
<evidence type="ECO:0000256" key="2">
    <source>
        <dbReference type="ARBA" id="ARBA00022801"/>
    </source>
</evidence>
<organism evidence="5 6">
    <name type="scientific">Perspicuibacillus lycopersici</name>
    <dbReference type="NCBI Taxonomy" id="1325689"/>
    <lineage>
        <taxon>Bacteria</taxon>
        <taxon>Bacillati</taxon>
        <taxon>Bacillota</taxon>
        <taxon>Bacilli</taxon>
        <taxon>Bacillales</taxon>
        <taxon>Bacillaceae</taxon>
        <taxon>Perspicuibacillus</taxon>
    </lineage>
</organism>
<dbReference type="Pfam" id="PF07687">
    <property type="entry name" value="M20_dimer"/>
    <property type="match status" value="1"/>
</dbReference>
<feature type="binding site" evidence="3">
    <location>
        <position position="108"/>
    </location>
    <ligand>
        <name>Zn(2+)</name>
        <dbReference type="ChEBI" id="CHEBI:29105"/>
        <label>2</label>
    </ligand>
</feature>
<keyword evidence="3" id="KW-0862">Zinc</keyword>
<gene>
    <name evidence="5" type="ORF">OEV98_15235</name>
</gene>
<dbReference type="Gene3D" id="3.40.630.10">
    <property type="entry name" value="Zn peptidases"/>
    <property type="match status" value="1"/>
</dbReference>
<feature type="binding site" evidence="3">
    <location>
        <position position="208"/>
    </location>
    <ligand>
        <name>Zn(2+)</name>
        <dbReference type="ChEBI" id="CHEBI:29105"/>
        <label>1</label>
    </ligand>
</feature>
<dbReference type="EMBL" id="JAOUSF010000005">
    <property type="protein sequence ID" value="MCU9614897.1"/>
    <property type="molecule type" value="Genomic_DNA"/>
</dbReference>
<feature type="binding site" evidence="3">
    <location>
        <position position="143"/>
    </location>
    <ligand>
        <name>Zn(2+)</name>
        <dbReference type="ChEBI" id="CHEBI:29105"/>
        <label>2</label>
    </ligand>
</feature>
<dbReference type="InterPro" id="IPR002933">
    <property type="entry name" value="Peptidase_M20"/>
</dbReference>
<dbReference type="Proteomes" id="UP001209318">
    <property type="component" value="Unassembled WGS sequence"/>
</dbReference>
<feature type="binding site" evidence="3">
    <location>
        <position position="97"/>
    </location>
    <ligand>
        <name>Zn(2+)</name>
        <dbReference type="ChEBI" id="CHEBI:29105"/>
        <label>1</label>
    </ligand>
</feature>
<dbReference type="RefSeq" id="WP_263074218.1">
    <property type="nucleotide sequence ID" value="NZ_JAOUSF010000005.1"/>
</dbReference>
<feature type="domain" description="Peptidase M20 dimerisation" evidence="4">
    <location>
        <begin position="234"/>
        <end position="329"/>
    </location>
</feature>
<proteinExistence type="inferred from homology"/>
<dbReference type="Pfam" id="PF01546">
    <property type="entry name" value="Peptidase_M20"/>
    <property type="match status" value="1"/>
</dbReference>
<dbReference type="CDD" id="cd03884">
    <property type="entry name" value="M20_bAS"/>
    <property type="match status" value="1"/>
</dbReference>
<evidence type="ECO:0000256" key="3">
    <source>
        <dbReference type="PIRSR" id="PIRSR001235-1"/>
    </source>
</evidence>